<dbReference type="EMBL" id="JAOYFB010000041">
    <property type="protein sequence ID" value="KAK4045091.1"/>
    <property type="molecule type" value="Genomic_DNA"/>
</dbReference>
<dbReference type="Proteomes" id="UP001234178">
    <property type="component" value="Unassembled WGS sequence"/>
</dbReference>
<dbReference type="HAMAP" id="MF_00505">
    <property type="entry name" value="HSP90"/>
    <property type="match status" value="1"/>
</dbReference>
<dbReference type="InterPro" id="IPR020575">
    <property type="entry name" value="Hsp90_N"/>
</dbReference>
<dbReference type="SMART" id="SM00387">
    <property type="entry name" value="HATPase_c"/>
    <property type="match status" value="1"/>
</dbReference>
<evidence type="ECO:0000256" key="6">
    <source>
        <dbReference type="SAM" id="MobiDB-lite"/>
    </source>
</evidence>
<sequence>MTTHAFQADVSSVLELVVHSLYSNRDIFLRELISNGADALDKLRFAALGNDALYAGDSDLAIRITPKEEEKPLVIEDNGVGMSAEELAKNLGTIAHSGTKELIERLTKEGKSGKPDLIGQFGVGFYSAFLVADRVVVESRPAGEAGANRWSSNGRDGYSLEACEKEGRGTKITLHLKDDAAEYLDDYRLRNLVKTWSDFVAHPIRLVTEDENEGVKLEQINQATALWTRSKSDVTEEQYKAFYQNLTNDYEAPLATLHARVEGTWEFSALLFIPKNAPFDLFDPNARRGLRLFVRRVFIMDDVGDLLPPWLRFVRGVVDSDDLPLNVSREILQDSKAVSAIKKQLTKKVLDLLDDLAATKPEDFKSFFATYGVVLKEGAGTDADYRDRIAKLLQYATTADVGTTSLEGYKGRMKEGQKSIYYLYGADRTTKADSPYLEALVKRGYEVLLMSDPVDEWVVEALGNFQGAPFENAQKAKIDEAEEASKAAEGKLAPLLTRAKEVLGDLVREVRASARLVDSPACLALPEHAVPAYMEALLRANGRPVPKTPRILELNPNHPLVEKLLARGEDGAADTASAIELLYDAAKLAEGSSIDDPSAFGRRLAETARHPYGGFSCAFFSRFRSSLSRSPRSPLAVRAKPNPSLTTGGPAAAATQPSMDPAAGTAG</sequence>
<dbReference type="SUPFAM" id="SSF55874">
    <property type="entry name" value="ATPase domain of HSP90 chaperone/DNA topoisomerase II/histidine kinase"/>
    <property type="match status" value="1"/>
</dbReference>
<dbReference type="CDD" id="cd16927">
    <property type="entry name" value="HATPase_Hsp90-like"/>
    <property type="match status" value="1"/>
</dbReference>
<evidence type="ECO:0000256" key="2">
    <source>
        <dbReference type="ARBA" id="ARBA00021845"/>
    </source>
</evidence>
<keyword evidence="4" id="KW-0067">ATP-binding</keyword>
<keyword evidence="9" id="KW-1185">Reference proteome</keyword>
<evidence type="ECO:0000256" key="5">
    <source>
        <dbReference type="ARBA" id="ARBA00023186"/>
    </source>
</evidence>
<dbReference type="PRINTS" id="PR00775">
    <property type="entry name" value="HEATSHOCK90"/>
</dbReference>
<comment type="similarity">
    <text evidence="1">Belongs to the heat shock protein 90 family.</text>
</comment>
<keyword evidence="5" id="KW-0143">Chaperone</keyword>
<gene>
    <name evidence="8" type="ORF">OUZ56_032499</name>
</gene>
<dbReference type="PIRSF" id="PIRSF002583">
    <property type="entry name" value="Hsp90"/>
    <property type="match status" value="1"/>
</dbReference>
<organism evidence="8 9">
    <name type="scientific">Daphnia magna</name>
    <dbReference type="NCBI Taxonomy" id="35525"/>
    <lineage>
        <taxon>Eukaryota</taxon>
        <taxon>Metazoa</taxon>
        <taxon>Ecdysozoa</taxon>
        <taxon>Arthropoda</taxon>
        <taxon>Crustacea</taxon>
        <taxon>Branchiopoda</taxon>
        <taxon>Diplostraca</taxon>
        <taxon>Cladocera</taxon>
        <taxon>Anomopoda</taxon>
        <taxon>Daphniidae</taxon>
        <taxon>Daphnia</taxon>
    </lineage>
</organism>
<dbReference type="InterPro" id="IPR037196">
    <property type="entry name" value="HSP90_C"/>
</dbReference>
<proteinExistence type="inferred from homology"/>
<dbReference type="Pfam" id="PF13589">
    <property type="entry name" value="HATPase_c_3"/>
    <property type="match status" value="1"/>
</dbReference>
<feature type="region of interest" description="Disordered" evidence="6">
    <location>
        <begin position="631"/>
        <end position="667"/>
    </location>
</feature>
<dbReference type="InterPro" id="IPR003594">
    <property type="entry name" value="HATPase_dom"/>
</dbReference>
<dbReference type="Gene3D" id="3.30.230.80">
    <property type="match status" value="1"/>
</dbReference>
<evidence type="ECO:0000313" key="9">
    <source>
        <dbReference type="Proteomes" id="UP001234178"/>
    </source>
</evidence>
<dbReference type="Gene3D" id="3.30.565.10">
    <property type="entry name" value="Histidine kinase-like ATPase, C-terminal domain"/>
    <property type="match status" value="1"/>
</dbReference>
<protein>
    <recommendedName>
        <fullName evidence="2">Heat shock protein 83</fullName>
    </recommendedName>
</protein>
<evidence type="ECO:0000256" key="3">
    <source>
        <dbReference type="ARBA" id="ARBA00022741"/>
    </source>
</evidence>
<dbReference type="NCBIfam" id="NF003555">
    <property type="entry name" value="PRK05218.1"/>
    <property type="match status" value="1"/>
</dbReference>
<dbReference type="Pfam" id="PF00183">
    <property type="entry name" value="HSP90"/>
    <property type="match status" value="1"/>
</dbReference>
<dbReference type="SUPFAM" id="SSF54211">
    <property type="entry name" value="Ribosomal protein S5 domain 2-like"/>
    <property type="match status" value="1"/>
</dbReference>
<dbReference type="PANTHER" id="PTHR11528">
    <property type="entry name" value="HEAT SHOCK PROTEIN 90 FAMILY MEMBER"/>
    <property type="match status" value="1"/>
</dbReference>
<dbReference type="InterPro" id="IPR001404">
    <property type="entry name" value="Hsp90_fam"/>
</dbReference>
<dbReference type="Gene3D" id="3.40.50.11260">
    <property type="match status" value="1"/>
</dbReference>
<comment type="caution">
    <text evidence="8">The sequence shown here is derived from an EMBL/GenBank/DDBJ whole genome shotgun (WGS) entry which is preliminary data.</text>
</comment>
<dbReference type="PROSITE" id="PS00298">
    <property type="entry name" value="HSP90"/>
    <property type="match status" value="1"/>
</dbReference>
<reference evidence="8 9" key="1">
    <citation type="journal article" date="2023" name="Nucleic Acids Res.">
        <title>The hologenome of Daphnia magna reveals possible DNA methylation and microbiome-mediated evolution of the host genome.</title>
        <authorList>
            <person name="Chaturvedi A."/>
            <person name="Li X."/>
            <person name="Dhandapani V."/>
            <person name="Marshall H."/>
            <person name="Kissane S."/>
            <person name="Cuenca-Cambronero M."/>
            <person name="Asole G."/>
            <person name="Calvet F."/>
            <person name="Ruiz-Romero M."/>
            <person name="Marangio P."/>
            <person name="Guigo R."/>
            <person name="Rago D."/>
            <person name="Mirbahai L."/>
            <person name="Eastwood N."/>
            <person name="Colbourne J.K."/>
            <person name="Zhou J."/>
            <person name="Mallon E."/>
            <person name="Orsini L."/>
        </authorList>
    </citation>
    <scope>NUCLEOTIDE SEQUENCE [LARGE SCALE GENOMIC DNA]</scope>
    <source>
        <strain evidence="8">LRV0_1</strain>
    </source>
</reference>
<accession>A0ABR0B931</accession>
<evidence type="ECO:0000256" key="4">
    <source>
        <dbReference type="ARBA" id="ARBA00022840"/>
    </source>
</evidence>
<feature type="domain" description="Histidine kinase/HSP90-like ATPase" evidence="7">
    <location>
        <begin position="24"/>
        <end position="180"/>
    </location>
</feature>
<evidence type="ECO:0000313" key="8">
    <source>
        <dbReference type="EMBL" id="KAK4045091.1"/>
    </source>
</evidence>
<keyword evidence="3" id="KW-0547">Nucleotide-binding</keyword>
<dbReference type="Gene3D" id="1.20.120.790">
    <property type="entry name" value="Heat shock protein 90, C-terminal domain"/>
    <property type="match status" value="1"/>
</dbReference>
<dbReference type="SUPFAM" id="SSF110942">
    <property type="entry name" value="HSP90 C-terminal domain"/>
    <property type="match status" value="1"/>
</dbReference>
<dbReference type="InterPro" id="IPR019805">
    <property type="entry name" value="Heat_shock_protein_90_CS"/>
</dbReference>
<evidence type="ECO:0000256" key="1">
    <source>
        <dbReference type="ARBA" id="ARBA00008239"/>
    </source>
</evidence>
<name>A0ABR0B931_9CRUS</name>
<dbReference type="InterPro" id="IPR020568">
    <property type="entry name" value="Ribosomal_Su5_D2-typ_SF"/>
</dbReference>
<dbReference type="InterPro" id="IPR036890">
    <property type="entry name" value="HATPase_C_sf"/>
</dbReference>
<evidence type="ECO:0000259" key="7">
    <source>
        <dbReference type="SMART" id="SM00387"/>
    </source>
</evidence>